<evidence type="ECO:0000313" key="3">
    <source>
        <dbReference type="Proteomes" id="UP000030108"/>
    </source>
</evidence>
<comment type="caution">
    <text evidence="2">The sequence shown here is derived from an EMBL/GenBank/DDBJ whole genome shotgun (WGS) entry which is preliminary data.</text>
</comment>
<feature type="compositionally biased region" description="Low complexity" evidence="1">
    <location>
        <begin position="121"/>
        <end position="131"/>
    </location>
</feature>
<proteinExistence type="predicted"/>
<gene>
    <name evidence="2" type="ORF">RSOL_201110</name>
</gene>
<dbReference type="EMBL" id="JATN01000322">
    <property type="protein sequence ID" value="EUC56822.1"/>
    <property type="molecule type" value="Genomic_DNA"/>
</dbReference>
<evidence type="ECO:0000256" key="1">
    <source>
        <dbReference type="SAM" id="MobiDB-lite"/>
    </source>
</evidence>
<organism evidence="2 3">
    <name type="scientific">Rhizoctonia solani AG-3 Rhs1AP</name>
    <dbReference type="NCBI Taxonomy" id="1086054"/>
    <lineage>
        <taxon>Eukaryota</taxon>
        <taxon>Fungi</taxon>
        <taxon>Dikarya</taxon>
        <taxon>Basidiomycota</taxon>
        <taxon>Agaricomycotina</taxon>
        <taxon>Agaricomycetes</taxon>
        <taxon>Cantharellales</taxon>
        <taxon>Ceratobasidiaceae</taxon>
        <taxon>Rhizoctonia</taxon>
    </lineage>
</organism>
<reference evidence="3" key="1">
    <citation type="journal article" date="2014" name="Genome Announc.">
        <title>Draft genome sequence of the plant-pathogenic soil fungus Rhizoctonia solani anastomosis group 3 strain Rhs1AP.</title>
        <authorList>
            <person name="Cubeta M.A."/>
            <person name="Thomas E."/>
            <person name="Dean R.A."/>
            <person name="Jabaji S."/>
            <person name="Neate S.M."/>
            <person name="Tavantzis S."/>
            <person name="Toda T."/>
            <person name="Vilgalys R."/>
            <person name="Bharathan N."/>
            <person name="Fedorova-Abrams N."/>
            <person name="Pakala S.B."/>
            <person name="Pakala S.M."/>
            <person name="Zafar N."/>
            <person name="Joardar V."/>
            <person name="Losada L."/>
            <person name="Nierman W.C."/>
        </authorList>
    </citation>
    <scope>NUCLEOTIDE SEQUENCE [LARGE SCALE GENOMIC DNA]</scope>
    <source>
        <strain evidence="3">AG-3</strain>
    </source>
</reference>
<evidence type="ECO:0000313" key="2">
    <source>
        <dbReference type="EMBL" id="EUC56822.1"/>
    </source>
</evidence>
<dbReference type="AlphaFoldDB" id="X8J4G4"/>
<protein>
    <submittedName>
        <fullName evidence="2">Uncharacterized protein</fullName>
    </submittedName>
</protein>
<sequence>MTPPPATPHKRTRRRFSDRDHIPRYASNTPPRLDWLASVRTLLDTAVTLWNDLPHPPPDVELQAPIPELLLANYNNIRTTLSDIATAAERHCLIISRQHGLAYGGWNPPTLSFEAQPATYSPSPLSLSLPSAPAPQSPLLPPSPSPLPPLVNATSTSFIPVDEEPLPTAPPQPASVATIHSPPSAEEPQPTSPQTYAAATALHAPRHQHQALPRQRPSTMKNKPTPAKLLSPVRIVVQLKDSPTLAVRALTPPDFFRQLTQACSKVPNAPILLGAHWNRNNNLIVSFPAGTTRTSIKTLYPSIRLFMGSEDKPVIRFDVPWRKVHLAGIRARDDPDHPIASNEVLRQSLQLNPALQAINITIQPTWLKKPESIVGTHSSAVIAFEDPDGSVERMLLKATLFAFGETVTVKRWHDQPPARI</sequence>
<accession>X8J4G4</accession>
<feature type="region of interest" description="Disordered" evidence="1">
    <location>
        <begin position="117"/>
        <end position="226"/>
    </location>
</feature>
<dbReference type="Proteomes" id="UP000030108">
    <property type="component" value="Unassembled WGS sequence"/>
</dbReference>
<feature type="compositionally biased region" description="Pro residues" evidence="1">
    <location>
        <begin position="132"/>
        <end position="149"/>
    </location>
</feature>
<feature type="region of interest" description="Disordered" evidence="1">
    <location>
        <begin position="1"/>
        <end position="25"/>
    </location>
</feature>
<feature type="non-terminal residue" evidence="2">
    <location>
        <position position="420"/>
    </location>
</feature>
<name>X8J4G4_9AGAM</name>